<dbReference type="InterPro" id="IPR003660">
    <property type="entry name" value="HAMP_dom"/>
</dbReference>
<dbReference type="CDD" id="cd06225">
    <property type="entry name" value="HAMP"/>
    <property type="match status" value="1"/>
</dbReference>
<dbReference type="KEGG" id="pry:Prubr_19240"/>
<dbReference type="GO" id="GO:0016020">
    <property type="term" value="C:membrane"/>
    <property type="evidence" value="ECO:0007669"/>
    <property type="project" value="InterPro"/>
</dbReference>
<dbReference type="Gene3D" id="6.10.340.10">
    <property type="match status" value="1"/>
</dbReference>
<organism evidence="5 6">
    <name type="scientific">Polymorphospora rubra</name>
    <dbReference type="NCBI Taxonomy" id="338584"/>
    <lineage>
        <taxon>Bacteria</taxon>
        <taxon>Bacillati</taxon>
        <taxon>Actinomycetota</taxon>
        <taxon>Actinomycetes</taxon>
        <taxon>Micromonosporales</taxon>
        <taxon>Micromonosporaceae</taxon>
        <taxon>Polymorphospora</taxon>
    </lineage>
</organism>
<evidence type="ECO:0000256" key="2">
    <source>
        <dbReference type="ARBA" id="ARBA00022989"/>
    </source>
</evidence>
<evidence type="ECO:0000256" key="1">
    <source>
        <dbReference type="ARBA" id="ARBA00022692"/>
    </source>
</evidence>
<evidence type="ECO:0000313" key="6">
    <source>
        <dbReference type="Proteomes" id="UP000680866"/>
    </source>
</evidence>
<accession>A0A810MZA6</accession>
<feature type="transmembrane region" description="Helical" evidence="3">
    <location>
        <begin position="340"/>
        <end position="360"/>
    </location>
</feature>
<feature type="transmembrane region" description="Helical" evidence="3">
    <location>
        <begin position="596"/>
        <end position="617"/>
    </location>
</feature>
<evidence type="ECO:0000256" key="3">
    <source>
        <dbReference type="SAM" id="Phobius"/>
    </source>
</evidence>
<keyword evidence="2 3" id="KW-1133">Transmembrane helix</keyword>
<dbReference type="PROSITE" id="PS50885">
    <property type="entry name" value="HAMP"/>
    <property type="match status" value="1"/>
</dbReference>
<dbReference type="GO" id="GO:0007165">
    <property type="term" value="P:signal transduction"/>
    <property type="evidence" value="ECO:0007669"/>
    <property type="project" value="InterPro"/>
</dbReference>
<dbReference type="Pfam" id="PF00672">
    <property type="entry name" value="HAMP"/>
    <property type="match status" value="1"/>
</dbReference>
<reference evidence="5" key="1">
    <citation type="submission" date="2020-08" db="EMBL/GenBank/DDBJ databases">
        <title>Whole genome shotgun sequence of Polymorphospora rubra NBRC 101157.</title>
        <authorList>
            <person name="Komaki H."/>
            <person name="Tamura T."/>
        </authorList>
    </citation>
    <scope>NUCLEOTIDE SEQUENCE</scope>
    <source>
        <strain evidence="5">NBRC 101157</strain>
    </source>
</reference>
<evidence type="ECO:0000259" key="4">
    <source>
        <dbReference type="PROSITE" id="PS50885"/>
    </source>
</evidence>
<keyword evidence="1 3" id="KW-0812">Transmembrane</keyword>
<feature type="domain" description="HAMP" evidence="4">
    <location>
        <begin position="617"/>
        <end position="654"/>
    </location>
</feature>
<dbReference type="EMBL" id="AP023359">
    <property type="protein sequence ID" value="BCJ64903.1"/>
    <property type="molecule type" value="Genomic_DNA"/>
</dbReference>
<name>A0A810MZA6_9ACTN</name>
<dbReference type="Proteomes" id="UP000680866">
    <property type="component" value="Chromosome"/>
</dbReference>
<keyword evidence="3" id="KW-0472">Membrane</keyword>
<feature type="transmembrane region" description="Helical" evidence="3">
    <location>
        <begin position="20"/>
        <end position="38"/>
    </location>
</feature>
<dbReference type="AlphaFoldDB" id="A0A810MZA6"/>
<evidence type="ECO:0000313" key="5">
    <source>
        <dbReference type="EMBL" id="BCJ64903.1"/>
    </source>
</evidence>
<proteinExistence type="predicted"/>
<keyword evidence="6" id="KW-1185">Reference proteome</keyword>
<gene>
    <name evidence="5" type="ORF">Prubr_19240</name>
</gene>
<feature type="transmembrane region" description="Helical" evidence="3">
    <location>
        <begin position="266"/>
        <end position="287"/>
    </location>
</feature>
<protein>
    <recommendedName>
        <fullName evidence="4">HAMP domain-containing protein</fullName>
    </recommendedName>
</protein>
<sequence>MDQQLPAAAFPAGSRSPVLVYLWAMTIVAAATVFGFAINDHHGVPQAVQDSQRDFSSRIGRAMNLASNRAIDEFDRRVTRFQTGPRPADTEILSSAVGDRQTWTGAAIVEAASRRKVSESGVPVPIDQLPPESLSTITLLPLTTTDGPVLVRIVPFDDGRALVGLQPLTMRNLRLNVEGRHGIFMIMPDGVSTLMQGVDTVPSEQLTKVFGELPADGPSRARVFAVQEWSDRQLLAATAPVGDTGIRVVSVVVATTGDGTSTTRGFVLAVTLLLVAVLSATLMHHSLSRPIQTVLPLAKDDACGVEVKPTGRLWTAEANRVVDALTRPAVETARRWRPTALQGLVAAAVVTLLWPTVVLLSSQSSDAQPDVPVQLLYDVENRAEAVAEQLGNALETGLRTVSLVTSGSDSTAPADMGEALARGLADEHRLRGLFLVEADGRVSESAGRRSLREQTPLPGTGGIQLDRSIERLPVVYAYRTRTDGRAVVGEFDIDYLVGLMRQVAGRARVVDQDLRTVLDSNGFRAFQPVTDVAAAEVVVEALAGGTVGRSRDAEGQPLLIAAAGLTEASSAHLDWVIVVENDIALLHLPVVVTKRWSLLVAGAVLGIVLLTLAWQFYIFVQPLRRVAAAADRINRGVLDQPITPQRHDDIGAIAVCLEISRQIRHTGSARFGGALRVRGSEADLTTVMPKVRRDSRHARGVKV</sequence>